<gene>
    <name evidence="1" type="ORF">V6R86_07340</name>
</gene>
<name>A0ABZ2G076_9SPHN</name>
<proteinExistence type="predicted"/>
<keyword evidence="2" id="KW-1185">Reference proteome</keyword>
<dbReference type="EMBL" id="CP145607">
    <property type="protein sequence ID" value="WWM70491.1"/>
    <property type="molecule type" value="Genomic_DNA"/>
</dbReference>
<evidence type="ECO:0008006" key="3">
    <source>
        <dbReference type="Google" id="ProtNLM"/>
    </source>
</evidence>
<sequence>MTYFDPASKGLVDAPGRALPKLSQIQLVDSSEDGSKVLVHAGADNDAGRYLLFDKATKKLGQLLPSRPELEQRALASVQSITYTARDGVAVPAYLTLPPGREAGRGLPIVILPHGGPAARDEWGFD</sequence>
<reference evidence="1 2" key="1">
    <citation type="submission" date="2024-02" db="EMBL/GenBank/DDBJ databases">
        <title>Full genome sequence of Sphingomonas kaistensis.</title>
        <authorList>
            <person name="Poletto B.L."/>
            <person name="Silva G."/>
            <person name="Galante D."/>
            <person name="Campos K.R."/>
            <person name="Santos M.B.N."/>
            <person name="Sacchi C.T."/>
        </authorList>
    </citation>
    <scope>NUCLEOTIDE SEQUENCE [LARGE SCALE GENOMIC DNA]</scope>
    <source>
        <strain evidence="1 2">MA4R</strain>
    </source>
</reference>
<accession>A0ABZ2G076</accession>
<organism evidence="1 2">
    <name type="scientific">Sphingomonas kaistensis</name>
    <dbReference type="NCBI Taxonomy" id="298708"/>
    <lineage>
        <taxon>Bacteria</taxon>
        <taxon>Pseudomonadati</taxon>
        <taxon>Pseudomonadota</taxon>
        <taxon>Alphaproteobacteria</taxon>
        <taxon>Sphingomonadales</taxon>
        <taxon>Sphingomonadaceae</taxon>
        <taxon>Sphingomonas</taxon>
    </lineage>
</organism>
<protein>
    <recommendedName>
        <fullName evidence="3">S9 family peptidase</fullName>
    </recommendedName>
</protein>
<evidence type="ECO:0000313" key="1">
    <source>
        <dbReference type="EMBL" id="WWM70491.1"/>
    </source>
</evidence>
<evidence type="ECO:0000313" key="2">
    <source>
        <dbReference type="Proteomes" id="UP001382935"/>
    </source>
</evidence>
<dbReference type="Proteomes" id="UP001382935">
    <property type="component" value="Chromosome"/>
</dbReference>
<dbReference type="Gene3D" id="3.40.50.1820">
    <property type="entry name" value="alpha/beta hydrolase"/>
    <property type="match status" value="1"/>
</dbReference>
<dbReference type="RefSeq" id="WP_338503296.1">
    <property type="nucleotide sequence ID" value="NZ_CP145607.1"/>
</dbReference>
<dbReference type="InterPro" id="IPR029058">
    <property type="entry name" value="AB_hydrolase_fold"/>
</dbReference>
<dbReference type="SUPFAM" id="SSF53474">
    <property type="entry name" value="alpha/beta-Hydrolases"/>
    <property type="match status" value="1"/>
</dbReference>